<dbReference type="GeneTree" id="ENSGT00390000017407"/>
<reference evidence="2" key="2">
    <citation type="submission" date="2025-08" db="UniProtKB">
        <authorList>
            <consortium name="Ensembl"/>
        </authorList>
    </citation>
    <scope>IDENTIFICATION</scope>
</reference>
<dbReference type="Ensembl" id="ENSATET00000005125.3">
    <property type="protein sequence ID" value="ENSATEP00000005043.1"/>
    <property type="gene ID" value="ENSATEG00000003573.3"/>
</dbReference>
<keyword evidence="3" id="KW-1185">Reference proteome</keyword>
<dbReference type="PANTHER" id="PTHR15132">
    <property type="entry name" value="SNRNA-ACTIVATING PROTEIN COMPLEX SUBUNIT 2"/>
    <property type="match status" value="1"/>
</dbReference>
<evidence type="ECO:0008006" key="4">
    <source>
        <dbReference type="Google" id="ProtNLM"/>
    </source>
</evidence>
<dbReference type="GO" id="GO:0016604">
    <property type="term" value="C:nuclear body"/>
    <property type="evidence" value="ECO:0007669"/>
    <property type="project" value="TreeGrafter"/>
</dbReference>
<reference evidence="2" key="3">
    <citation type="submission" date="2025-09" db="UniProtKB">
        <authorList>
            <consortium name="Ensembl"/>
        </authorList>
    </citation>
    <scope>IDENTIFICATION</scope>
</reference>
<dbReference type="FunCoup" id="A0A3Q1HJA9">
    <property type="interactions" value="1006"/>
</dbReference>
<dbReference type="InParanoid" id="A0A3Q1HJA9"/>
<dbReference type="Pfam" id="PF11035">
    <property type="entry name" value="SNAPC2"/>
    <property type="match status" value="1"/>
</dbReference>
<dbReference type="OrthoDB" id="5990578at2759"/>
<proteinExistence type="predicted"/>
<dbReference type="Proteomes" id="UP000265040">
    <property type="component" value="Chromosome 18"/>
</dbReference>
<feature type="region of interest" description="Disordered" evidence="1">
    <location>
        <begin position="471"/>
        <end position="516"/>
    </location>
</feature>
<evidence type="ECO:0000313" key="2">
    <source>
        <dbReference type="Ensembl" id="ENSATEP00000005043.1"/>
    </source>
</evidence>
<dbReference type="RefSeq" id="XP_026208834.1">
    <property type="nucleotide sequence ID" value="XM_026353049.1"/>
</dbReference>
<dbReference type="AlphaFoldDB" id="A0A3Q1HJA9"/>
<feature type="region of interest" description="Disordered" evidence="1">
    <location>
        <begin position="140"/>
        <end position="167"/>
    </location>
</feature>
<protein>
    <recommendedName>
        <fullName evidence="4">Small nuclear RNA activating complex, polypeptide 2</fullName>
    </recommendedName>
</protein>
<dbReference type="InterPro" id="IPR021281">
    <property type="entry name" value="SNAPC2"/>
</dbReference>
<name>A0A3Q1HJA9_ANATE</name>
<sequence length="545" mass="59198">MKPPDRTRTKPNRNLKPESVTLRYGKVTCKWQRVEQRKLLNALKRLSGTTGGHGDIDYAFLRKYVPSRSILEIQCVVESLKDKVMSCAHFKLKKKRLEEKKVKKPIEMWTHMASAVAGTLEDSISSAFSQMLIVSSTEPRTLRNCDPPQVHRQSTGENSPIGRTVPFRPMPRLPVQDGTNTAHSLLVLKSPMPTMGPAGGLPAPSQVVKMLIGKIPSQHQPSSTAGVSFAETSTSQSAATSYHLGTAEKLIVSSTSRQSTSHIVNQVRGHISASSMRTVVVKSQRNGSPVILTTQQRSEPQTTSICTSSVIKSISSSPHTPVCSSTTSLISVASSVPASVASSSSATSGCISAHTVPPLSTPATVFHAMFGRTSKYATTDSPRTFGVKCVVDFERIYHYLSVIHKPEKDCHLTPMESAIVLDLLMSLSEELSLLDCKKLHKHMIQVYHSLSSADSSIASEMFKHLTDGVSVQTEAQRGEERPQHTAQNAESSDVMDSGGTKLQPNGEGKQGAPEKTISHSVEADIMGCCPPLNPFLVPLKLLMRR</sequence>
<dbReference type="PANTHER" id="PTHR15132:SF1">
    <property type="entry name" value="SNRNA-ACTIVATING PROTEIN COMPLEX SUBUNIT 2"/>
    <property type="match status" value="1"/>
</dbReference>
<dbReference type="OMA" id="APIEVWI"/>
<dbReference type="GO" id="GO:0009301">
    <property type="term" value="P:snRNA transcription"/>
    <property type="evidence" value="ECO:0007669"/>
    <property type="project" value="InterPro"/>
</dbReference>
<evidence type="ECO:0000256" key="1">
    <source>
        <dbReference type="SAM" id="MobiDB-lite"/>
    </source>
</evidence>
<reference evidence="2" key="1">
    <citation type="submission" date="2021-04" db="EMBL/GenBank/DDBJ databases">
        <authorList>
            <consortium name="Wellcome Sanger Institute Data Sharing"/>
        </authorList>
    </citation>
    <scope>NUCLEOTIDE SEQUENCE [LARGE SCALE GENOMIC DNA]</scope>
</reference>
<dbReference type="GeneID" id="113157504"/>
<dbReference type="CTD" id="6618"/>
<organism evidence="2 3">
    <name type="scientific">Anabas testudineus</name>
    <name type="common">Climbing perch</name>
    <name type="synonym">Anthias testudineus</name>
    <dbReference type="NCBI Taxonomy" id="64144"/>
    <lineage>
        <taxon>Eukaryota</taxon>
        <taxon>Metazoa</taxon>
        <taxon>Chordata</taxon>
        <taxon>Craniata</taxon>
        <taxon>Vertebrata</taxon>
        <taxon>Euteleostomi</taxon>
        <taxon>Actinopterygii</taxon>
        <taxon>Neopterygii</taxon>
        <taxon>Teleostei</taxon>
        <taxon>Neoteleostei</taxon>
        <taxon>Acanthomorphata</taxon>
        <taxon>Anabantaria</taxon>
        <taxon>Anabantiformes</taxon>
        <taxon>Anabantoidei</taxon>
        <taxon>Anabantidae</taxon>
        <taxon>Anabas</taxon>
    </lineage>
</organism>
<dbReference type="GO" id="GO:0016251">
    <property type="term" value="F:RNA polymerase II general transcription initiation factor activity"/>
    <property type="evidence" value="ECO:0007669"/>
    <property type="project" value="InterPro"/>
</dbReference>
<accession>A0A3Q1HJA9</accession>
<evidence type="ECO:0000313" key="3">
    <source>
        <dbReference type="Proteomes" id="UP000265040"/>
    </source>
</evidence>